<gene>
    <name evidence="1" type="ORF">BDV39DRAFT_170306</name>
</gene>
<proteinExistence type="predicted"/>
<feature type="non-terminal residue" evidence="1">
    <location>
        <position position="162"/>
    </location>
</feature>
<evidence type="ECO:0000313" key="1">
    <source>
        <dbReference type="EMBL" id="KAE8330516.1"/>
    </source>
</evidence>
<evidence type="ECO:0000313" key="2">
    <source>
        <dbReference type="Proteomes" id="UP000325945"/>
    </source>
</evidence>
<organism evidence="1 2">
    <name type="scientific">Aspergillus sergii</name>
    <dbReference type="NCBI Taxonomy" id="1034303"/>
    <lineage>
        <taxon>Eukaryota</taxon>
        <taxon>Fungi</taxon>
        <taxon>Dikarya</taxon>
        <taxon>Ascomycota</taxon>
        <taxon>Pezizomycotina</taxon>
        <taxon>Eurotiomycetes</taxon>
        <taxon>Eurotiomycetidae</taxon>
        <taxon>Eurotiales</taxon>
        <taxon>Aspergillaceae</taxon>
        <taxon>Aspergillus</taxon>
        <taxon>Aspergillus subgen. Circumdati</taxon>
    </lineage>
</organism>
<sequence>MDDRSNTSKLKATDPTLYALYEELRLEVNDLAESSQSQYVDKAVSTRRLKALKKLEKCLHDIRQLPGFDSFQQDLNEEQMKDASINGSIIVVNITRLRSDAIVVSQAGFSLVPLPGLGAVQAQRWIDQEMTSASSSQRSEKNKKFRDFLGWLWYECVEPILT</sequence>
<protein>
    <submittedName>
        <fullName evidence="1">Uncharacterized protein</fullName>
    </submittedName>
</protein>
<dbReference type="AlphaFoldDB" id="A0A5N6XDS2"/>
<name>A0A5N6XDS2_9EURO</name>
<keyword evidence="2" id="KW-1185">Reference proteome</keyword>
<reference evidence="2" key="1">
    <citation type="submission" date="2019-04" db="EMBL/GenBank/DDBJ databases">
        <title>Friends and foes A comparative genomics studyof 23 Aspergillus species from section Flavi.</title>
        <authorList>
            <consortium name="DOE Joint Genome Institute"/>
            <person name="Kjaerbolling I."/>
            <person name="Vesth T."/>
            <person name="Frisvad J.C."/>
            <person name="Nybo J.L."/>
            <person name="Theobald S."/>
            <person name="Kildgaard S."/>
            <person name="Isbrandt T."/>
            <person name="Kuo A."/>
            <person name="Sato A."/>
            <person name="Lyhne E.K."/>
            <person name="Kogle M.E."/>
            <person name="Wiebenga A."/>
            <person name="Kun R.S."/>
            <person name="Lubbers R.J."/>
            <person name="Makela M.R."/>
            <person name="Barry K."/>
            <person name="Chovatia M."/>
            <person name="Clum A."/>
            <person name="Daum C."/>
            <person name="Haridas S."/>
            <person name="He G."/>
            <person name="LaButti K."/>
            <person name="Lipzen A."/>
            <person name="Mondo S."/>
            <person name="Riley R."/>
            <person name="Salamov A."/>
            <person name="Simmons B.A."/>
            <person name="Magnuson J.K."/>
            <person name="Henrissat B."/>
            <person name="Mortensen U.H."/>
            <person name="Larsen T.O."/>
            <person name="Devries R.P."/>
            <person name="Grigoriev I.V."/>
            <person name="Machida M."/>
            <person name="Baker S.E."/>
            <person name="Andersen M.R."/>
        </authorList>
    </citation>
    <scope>NUCLEOTIDE SEQUENCE [LARGE SCALE GENOMIC DNA]</scope>
    <source>
        <strain evidence="2">CBS 130017</strain>
    </source>
</reference>
<dbReference type="Proteomes" id="UP000325945">
    <property type="component" value="Unassembled WGS sequence"/>
</dbReference>
<dbReference type="EMBL" id="ML741773">
    <property type="protein sequence ID" value="KAE8330516.1"/>
    <property type="molecule type" value="Genomic_DNA"/>
</dbReference>
<accession>A0A5N6XDS2</accession>